<organism evidence="1 2">
    <name type="scientific">Hypoxylon rubiginosum</name>
    <dbReference type="NCBI Taxonomy" id="110542"/>
    <lineage>
        <taxon>Eukaryota</taxon>
        <taxon>Fungi</taxon>
        <taxon>Dikarya</taxon>
        <taxon>Ascomycota</taxon>
        <taxon>Pezizomycotina</taxon>
        <taxon>Sordariomycetes</taxon>
        <taxon>Xylariomycetidae</taxon>
        <taxon>Xylariales</taxon>
        <taxon>Hypoxylaceae</taxon>
        <taxon>Hypoxylon</taxon>
    </lineage>
</organism>
<sequence>MARFSSLLASAACVVVPLVALVVPGLTEPTQIATITGTQGLENIAVRSSGELLVTSTTSNLIFMVFPDGGRDPVAVAELDSSFNATLGIAELTRDVFYVIGAQVNGLTMISGSAGIWKVDLRPMTLQGGAVSQPADVSLLTAIPSAQLLNGLCRLAENDTEHILISDSVAGSISRLNVETLEYETVISDETMRVTTSSIAIGIDGIRIFQNTLYFTNINQALFASVPISLVDGTATGPIEVIADLSQGDDFAITPDGQKAIVAQNGLMTLASIDLSSGSVQVIANSTLLSATSSLAFGRRCADSKSIYVSGSASMGDTTVGSVLKLEL</sequence>
<dbReference type="Proteomes" id="UP001497680">
    <property type="component" value="Unassembled WGS sequence"/>
</dbReference>
<gene>
    <name evidence="1" type="ORF">F4821DRAFT_239865</name>
</gene>
<proteinExistence type="predicted"/>
<evidence type="ECO:0000313" key="1">
    <source>
        <dbReference type="EMBL" id="KAI6085688.1"/>
    </source>
</evidence>
<accession>A0ACC0CZF0</accession>
<reference evidence="1 2" key="1">
    <citation type="journal article" date="2022" name="New Phytol.">
        <title>Ecological generalism drives hyperdiversity of secondary metabolite gene clusters in xylarialean endophytes.</title>
        <authorList>
            <person name="Franco M.E.E."/>
            <person name="Wisecaver J.H."/>
            <person name="Arnold A.E."/>
            <person name="Ju Y.M."/>
            <person name="Slot J.C."/>
            <person name="Ahrendt S."/>
            <person name="Moore L.P."/>
            <person name="Eastman K.E."/>
            <person name="Scott K."/>
            <person name="Konkel Z."/>
            <person name="Mondo S.J."/>
            <person name="Kuo A."/>
            <person name="Hayes R.D."/>
            <person name="Haridas S."/>
            <person name="Andreopoulos B."/>
            <person name="Riley R."/>
            <person name="LaButti K."/>
            <person name="Pangilinan J."/>
            <person name="Lipzen A."/>
            <person name="Amirebrahimi M."/>
            <person name="Yan J."/>
            <person name="Adam C."/>
            <person name="Keymanesh K."/>
            <person name="Ng V."/>
            <person name="Louie K."/>
            <person name="Northen T."/>
            <person name="Drula E."/>
            <person name="Henrissat B."/>
            <person name="Hsieh H.M."/>
            <person name="Youens-Clark K."/>
            <person name="Lutzoni F."/>
            <person name="Miadlikowska J."/>
            <person name="Eastwood D.C."/>
            <person name="Hamelin R.C."/>
            <person name="Grigoriev I.V."/>
            <person name="U'Ren J.M."/>
        </authorList>
    </citation>
    <scope>NUCLEOTIDE SEQUENCE [LARGE SCALE GENOMIC DNA]</scope>
    <source>
        <strain evidence="1 2">ER1909</strain>
    </source>
</reference>
<keyword evidence="2" id="KW-1185">Reference proteome</keyword>
<name>A0ACC0CZF0_9PEZI</name>
<comment type="caution">
    <text evidence="1">The sequence shown here is derived from an EMBL/GenBank/DDBJ whole genome shotgun (WGS) entry which is preliminary data.</text>
</comment>
<dbReference type="EMBL" id="MU394322">
    <property type="protein sequence ID" value="KAI6085688.1"/>
    <property type="molecule type" value="Genomic_DNA"/>
</dbReference>
<protein>
    <submittedName>
        <fullName evidence="1">Uncharacterized protein</fullName>
    </submittedName>
</protein>
<evidence type="ECO:0000313" key="2">
    <source>
        <dbReference type="Proteomes" id="UP001497680"/>
    </source>
</evidence>